<protein>
    <submittedName>
        <fullName evidence="2">Uncharacterized protein</fullName>
    </submittedName>
</protein>
<evidence type="ECO:0000256" key="1">
    <source>
        <dbReference type="SAM" id="MobiDB-lite"/>
    </source>
</evidence>
<dbReference type="Proteomes" id="UP000285343">
    <property type="component" value="Unassembled WGS sequence"/>
</dbReference>
<comment type="caution">
    <text evidence="2">The sequence shown here is derived from an EMBL/GenBank/DDBJ whole genome shotgun (WGS) entry which is preliminary data.</text>
</comment>
<name>A0A412X666_BACUN</name>
<organism evidence="2 3">
    <name type="scientific">Bacteroides uniformis</name>
    <dbReference type="NCBI Taxonomy" id="820"/>
    <lineage>
        <taxon>Bacteria</taxon>
        <taxon>Pseudomonadati</taxon>
        <taxon>Bacteroidota</taxon>
        <taxon>Bacteroidia</taxon>
        <taxon>Bacteroidales</taxon>
        <taxon>Bacteroidaceae</taxon>
        <taxon>Bacteroides</taxon>
    </lineage>
</organism>
<feature type="compositionally biased region" description="Basic and acidic residues" evidence="1">
    <location>
        <begin position="194"/>
        <end position="204"/>
    </location>
</feature>
<feature type="region of interest" description="Disordered" evidence="1">
    <location>
        <begin position="172"/>
        <end position="204"/>
    </location>
</feature>
<dbReference type="EMBL" id="QRZC01000040">
    <property type="protein sequence ID" value="RGV36498.1"/>
    <property type="molecule type" value="Genomic_DNA"/>
</dbReference>
<dbReference type="AlphaFoldDB" id="A0A412X666"/>
<evidence type="ECO:0000313" key="3">
    <source>
        <dbReference type="Proteomes" id="UP000285343"/>
    </source>
</evidence>
<gene>
    <name evidence="2" type="ORF">DWW14_20930</name>
</gene>
<evidence type="ECO:0000313" key="2">
    <source>
        <dbReference type="EMBL" id="RGV36498.1"/>
    </source>
</evidence>
<sequence>MIGSSENRITYNGNGVATEFGYSFKILEKTDINVVLVDPDLKETVLTKDYFVDMEKSVVFYPGYSPGAEPPEAERPPILPEGWQLVLYREVPITQESQLDTHWPFNVIEAALDKLTIICQQLWDGVTRAIRLSDSAPKDISTVLPQPMPNESFYWDETGKKLIAGPNPKFAMEQAQASAESAKKSETSAAESAESAKKDAEKAEDAADRAEDILLRFESGTITKEFTATDDRWTENNGMWRLTMAMGNSRLIGVYREVKKPQYEMVLTGVYMDAVNVIIEVPERFAGIVILASLTKKTGDKVYIKNFTEEDFTKVGSDSVLTISAEEHQAGSSPIIVSLTKIIDGVSYPYYANTGVDNNGNVVINASEAFAGKIILDGGYLQ</sequence>
<accession>A0A412X666</accession>
<reference evidence="2 3" key="1">
    <citation type="submission" date="2018-08" db="EMBL/GenBank/DDBJ databases">
        <title>A genome reference for cultivated species of the human gut microbiota.</title>
        <authorList>
            <person name="Zou Y."/>
            <person name="Xue W."/>
            <person name="Luo G."/>
        </authorList>
    </citation>
    <scope>NUCLEOTIDE SEQUENCE [LARGE SCALE GENOMIC DNA]</scope>
    <source>
        <strain evidence="2 3">AF14-42</strain>
    </source>
</reference>
<proteinExistence type="predicted"/>